<feature type="compositionally biased region" description="Polar residues" evidence="3">
    <location>
        <begin position="308"/>
        <end position="328"/>
    </location>
</feature>
<dbReference type="PROSITE" id="PS51419">
    <property type="entry name" value="RAB"/>
    <property type="match status" value="1"/>
</dbReference>
<dbReference type="EMBL" id="GL988041">
    <property type="protein sequence ID" value="EGS21754.1"/>
    <property type="molecule type" value="Genomic_DNA"/>
</dbReference>
<evidence type="ECO:0000256" key="1">
    <source>
        <dbReference type="ARBA" id="ARBA00022741"/>
    </source>
</evidence>
<evidence type="ECO:0008006" key="6">
    <source>
        <dbReference type="Google" id="ProtNLM"/>
    </source>
</evidence>
<feature type="compositionally biased region" description="Basic and acidic residues" evidence="3">
    <location>
        <begin position="78"/>
        <end position="89"/>
    </location>
</feature>
<dbReference type="OMA" id="NCLESRF"/>
<name>G0S7B0_CHATD</name>
<reference evidence="4 5" key="1">
    <citation type="journal article" date="2011" name="Cell">
        <title>Insight into structure and assembly of the nuclear pore complex by utilizing the genome of a eukaryotic thermophile.</title>
        <authorList>
            <person name="Amlacher S."/>
            <person name="Sarges P."/>
            <person name="Flemming D."/>
            <person name="van Noort V."/>
            <person name="Kunze R."/>
            <person name="Devos D.P."/>
            <person name="Arumugam M."/>
            <person name="Bork P."/>
            <person name="Hurt E."/>
        </authorList>
    </citation>
    <scope>NUCLEOTIDE SEQUENCE [LARGE SCALE GENOMIC DNA]</scope>
    <source>
        <strain evidence="5">DSM 1495 / CBS 144.50 / IMI 039719</strain>
    </source>
</reference>
<dbReference type="PANTHER" id="PTHR47977">
    <property type="entry name" value="RAS-RELATED PROTEIN RAB"/>
    <property type="match status" value="1"/>
</dbReference>
<dbReference type="eggNOG" id="ENOG502RAFP">
    <property type="taxonomic scope" value="Eukaryota"/>
</dbReference>
<dbReference type="GO" id="GO:0005525">
    <property type="term" value="F:GTP binding"/>
    <property type="evidence" value="ECO:0007669"/>
    <property type="project" value="UniProtKB-KW"/>
</dbReference>
<proteinExistence type="predicted"/>
<feature type="region of interest" description="Disordered" evidence="3">
    <location>
        <begin position="51"/>
        <end position="112"/>
    </location>
</feature>
<dbReference type="InterPro" id="IPR050227">
    <property type="entry name" value="Rab"/>
</dbReference>
<dbReference type="GO" id="GO:0003924">
    <property type="term" value="F:GTPase activity"/>
    <property type="evidence" value="ECO:0007669"/>
    <property type="project" value="InterPro"/>
</dbReference>
<keyword evidence="2" id="KW-0342">GTP-binding</keyword>
<evidence type="ECO:0000256" key="3">
    <source>
        <dbReference type="SAM" id="MobiDB-lite"/>
    </source>
</evidence>
<dbReference type="HOGENOM" id="CLU_468508_0_0_1"/>
<dbReference type="InterPro" id="IPR001806">
    <property type="entry name" value="Small_GTPase"/>
</dbReference>
<sequence length="582" mass="63885">MGRRSTKPTIRILMLGAAGVGKNCLESRFTTLNYPPMYDPALTLNSRRFLTLSPDPIDEPRSPSSPLGSTGTPTPPHDSPETGRFDKTSSLRSPRTPSTSSSSHPGRFQSSCGALERDQYSVDTPISQDSCWATSPTESQHGSTRRSETYLVELINDPGLRVPQLRAQVIAKGEYDAVMLIYDVGNRESFDAIPGLHSEIATNRSRQKRRQSGIVQRSRSSLFGVASLAAAAHDDGVKEEEVVIAVVGNKSDVDLEVNGSMENGVAHKKVDSSETGDQNEDDDDNCFPPLSPTSTKCESRAMMHRTRSVLSDTSSYSRTDQPPRTSSWRAAEGKKAARPALRVKTTAEQSSHKCHTHHEVLESWLSSDAAEATADLEPNLHYEAGPSATKEESQHANSKRQVTSKEGEALAQALQAHVPFFEASAKTGMNVEEAFEAIVRKVIEQKRRRNTNKANDDQGIKGKRKSLMHLHQPHQEHTKAAEEKEPEAGVRQGKKDAAQENNPGQEESEIRSVSLPPAVYRGDDKDNNRVAVQQIEAAVPETSALSKPRQQTQPSQRPKGVFGRFKRVFNRRSIAMIGNVVA</sequence>
<accession>G0S7B0</accession>
<dbReference type="KEGG" id="cthr:CTHT_0036210"/>
<dbReference type="RefSeq" id="XP_006694050.1">
    <property type="nucleotide sequence ID" value="XM_006693987.1"/>
</dbReference>
<dbReference type="AlphaFoldDB" id="G0S7B0"/>
<feature type="region of interest" description="Disordered" evidence="3">
    <location>
        <begin position="536"/>
        <end position="561"/>
    </location>
</feature>
<dbReference type="Proteomes" id="UP000008066">
    <property type="component" value="Unassembled WGS sequence"/>
</dbReference>
<feature type="compositionally biased region" description="Basic and acidic residues" evidence="3">
    <location>
        <begin position="473"/>
        <end position="498"/>
    </location>
</feature>
<dbReference type="STRING" id="759272.G0S7B0"/>
<evidence type="ECO:0000313" key="4">
    <source>
        <dbReference type="EMBL" id="EGS21754.1"/>
    </source>
</evidence>
<evidence type="ECO:0000313" key="5">
    <source>
        <dbReference type="Proteomes" id="UP000008066"/>
    </source>
</evidence>
<feature type="compositionally biased region" description="Low complexity" evidence="3">
    <location>
        <begin position="90"/>
        <end position="107"/>
    </location>
</feature>
<dbReference type="GeneID" id="18257659"/>
<dbReference type="Pfam" id="PF00071">
    <property type="entry name" value="Ras"/>
    <property type="match status" value="1"/>
</dbReference>
<dbReference type="OrthoDB" id="5239715at2759"/>
<feature type="compositionally biased region" description="Low complexity" evidence="3">
    <location>
        <begin position="62"/>
        <end position="72"/>
    </location>
</feature>
<gene>
    <name evidence="4" type="ORF">CTHT_0036210</name>
</gene>
<feature type="region of interest" description="Disordered" evidence="3">
    <location>
        <begin position="446"/>
        <end position="524"/>
    </location>
</feature>
<organism evidence="5">
    <name type="scientific">Chaetomium thermophilum (strain DSM 1495 / CBS 144.50 / IMI 039719)</name>
    <name type="common">Thermochaetoides thermophila</name>
    <dbReference type="NCBI Taxonomy" id="759272"/>
    <lineage>
        <taxon>Eukaryota</taxon>
        <taxon>Fungi</taxon>
        <taxon>Dikarya</taxon>
        <taxon>Ascomycota</taxon>
        <taxon>Pezizomycotina</taxon>
        <taxon>Sordariomycetes</taxon>
        <taxon>Sordariomycetidae</taxon>
        <taxon>Sordariales</taxon>
        <taxon>Chaetomiaceae</taxon>
        <taxon>Thermochaetoides</taxon>
    </lineage>
</organism>
<feature type="compositionally biased region" description="Polar residues" evidence="3">
    <location>
        <begin position="126"/>
        <end position="142"/>
    </location>
</feature>
<feature type="compositionally biased region" description="Basic residues" evidence="3">
    <location>
        <begin position="461"/>
        <end position="472"/>
    </location>
</feature>
<evidence type="ECO:0000256" key="2">
    <source>
        <dbReference type="ARBA" id="ARBA00023134"/>
    </source>
</evidence>
<feature type="region of interest" description="Disordered" evidence="3">
    <location>
        <begin position="259"/>
        <end position="353"/>
    </location>
</feature>
<dbReference type="SUPFAM" id="SSF52540">
    <property type="entry name" value="P-loop containing nucleoside triphosphate hydrolases"/>
    <property type="match status" value="1"/>
</dbReference>
<feature type="region of interest" description="Disordered" evidence="3">
    <location>
        <begin position="126"/>
        <end position="146"/>
    </location>
</feature>
<protein>
    <recommendedName>
        <fullName evidence="6">GTP binding protein</fullName>
    </recommendedName>
</protein>
<dbReference type="Gene3D" id="3.40.50.300">
    <property type="entry name" value="P-loop containing nucleotide triphosphate hydrolases"/>
    <property type="match status" value="2"/>
</dbReference>
<feature type="region of interest" description="Disordered" evidence="3">
    <location>
        <begin position="382"/>
        <end position="408"/>
    </location>
</feature>
<feature type="compositionally biased region" description="Polar residues" evidence="3">
    <location>
        <begin position="543"/>
        <end position="556"/>
    </location>
</feature>
<keyword evidence="5" id="KW-1185">Reference proteome</keyword>
<keyword evidence="1" id="KW-0547">Nucleotide-binding</keyword>
<dbReference type="InterPro" id="IPR027417">
    <property type="entry name" value="P-loop_NTPase"/>
</dbReference>